<protein>
    <recommendedName>
        <fullName evidence="3">PqqD family peptide modification chaperone</fullName>
    </recommendedName>
</protein>
<dbReference type="InterPro" id="IPR027417">
    <property type="entry name" value="P-loop_NTPase"/>
</dbReference>
<proteinExistence type="predicted"/>
<dbReference type="RefSeq" id="WP_259480991.1">
    <property type="nucleotide sequence ID" value="NZ_BAAAQY010000007.1"/>
</dbReference>
<evidence type="ECO:0000313" key="1">
    <source>
        <dbReference type="EMBL" id="GAA2239623.1"/>
    </source>
</evidence>
<accession>A0ABN3DR30</accession>
<reference evidence="1 2" key="1">
    <citation type="journal article" date="2019" name="Int. J. Syst. Evol. Microbiol.">
        <title>The Global Catalogue of Microorganisms (GCM) 10K type strain sequencing project: providing services to taxonomists for standard genome sequencing and annotation.</title>
        <authorList>
            <consortium name="The Broad Institute Genomics Platform"/>
            <consortium name="The Broad Institute Genome Sequencing Center for Infectious Disease"/>
            <person name="Wu L."/>
            <person name="Ma J."/>
        </authorList>
    </citation>
    <scope>NUCLEOTIDE SEQUENCE [LARGE SCALE GENOMIC DNA]</scope>
    <source>
        <strain evidence="1 2">JCM 16117</strain>
    </source>
</reference>
<dbReference type="SUPFAM" id="SSF53795">
    <property type="entry name" value="PEP carboxykinase-like"/>
    <property type="match status" value="1"/>
</dbReference>
<evidence type="ECO:0008006" key="3">
    <source>
        <dbReference type="Google" id="ProtNLM"/>
    </source>
</evidence>
<evidence type="ECO:0000313" key="2">
    <source>
        <dbReference type="Proteomes" id="UP001500929"/>
    </source>
</evidence>
<name>A0ABN3DR30_9MICO</name>
<organism evidence="1 2">
    <name type="scientific">Herbiconiux moechotypicola</name>
    <dbReference type="NCBI Taxonomy" id="637393"/>
    <lineage>
        <taxon>Bacteria</taxon>
        <taxon>Bacillati</taxon>
        <taxon>Actinomycetota</taxon>
        <taxon>Actinomycetes</taxon>
        <taxon>Micrococcales</taxon>
        <taxon>Microbacteriaceae</taxon>
        <taxon>Herbiconiux</taxon>
    </lineage>
</organism>
<dbReference type="Pfam" id="PF05402">
    <property type="entry name" value="PqqD"/>
    <property type="match status" value="1"/>
</dbReference>
<sequence length="362" mass="37661">MTGDVRVDALGATVGLAASALGDDLDTVARLWNDSVSTAHADVMLSVGLTTQGGFDVSAPDLHSLAAALSTRVTLAAIELRKSELVMLHACGVAADDGRVVAFVGPSGRGKTTLAKNVAQHFGYVTDETVGIGEDGTVYPYRKPLSIIDDPSNPGRKSQVAPESLGLLPLPDAPLSIGAVVLLDRVAEHVQEPQVSAVPMREALVSMVPELSYLPELPRPLQRLAALIDAIGGICALRYSEADTVATVVPTLLERPAAIEGWSVVPPSTHAEAPSAGEYLRVLPLDQLQIGAEYVVLHGRHVHVLDGIGPAVWDALATPSSAAQVVDAVVARHGRPEGEDPQVLVQAALDALLVAGLVHVGE</sequence>
<keyword evidence="2" id="KW-1185">Reference proteome</keyword>
<gene>
    <name evidence="1" type="ORF">GCM10009851_26230</name>
</gene>
<dbReference type="EMBL" id="BAAAQY010000007">
    <property type="protein sequence ID" value="GAA2239623.1"/>
    <property type="molecule type" value="Genomic_DNA"/>
</dbReference>
<comment type="caution">
    <text evidence="1">The sequence shown here is derived from an EMBL/GenBank/DDBJ whole genome shotgun (WGS) entry which is preliminary data.</text>
</comment>
<dbReference type="Gene3D" id="3.40.50.300">
    <property type="entry name" value="P-loop containing nucleotide triphosphate hydrolases"/>
    <property type="match status" value="1"/>
</dbReference>
<dbReference type="Proteomes" id="UP001500929">
    <property type="component" value="Unassembled WGS sequence"/>
</dbReference>
<dbReference type="InterPro" id="IPR008792">
    <property type="entry name" value="PQQD"/>
</dbReference>